<dbReference type="EMBL" id="BJYT01000006">
    <property type="protein sequence ID" value="GEO09340.1"/>
    <property type="molecule type" value="Genomic_DNA"/>
</dbReference>
<reference evidence="1 2" key="1">
    <citation type="submission" date="2019-07" db="EMBL/GenBank/DDBJ databases">
        <title>Whole genome shotgun sequence of Segetibacter aerophilus NBRC 106135.</title>
        <authorList>
            <person name="Hosoyama A."/>
            <person name="Uohara A."/>
            <person name="Ohji S."/>
            <person name="Ichikawa N."/>
        </authorList>
    </citation>
    <scope>NUCLEOTIDE SEQUENCE [LARGE SCALE GENOMIC DNA]</scope>
    <source>
        <strain evidence="1 2">NBRC 106135</strain>
    </source>
</reference>
<proteinExistence type="predicted"/>
<organism evidence="1 2">
    <name type="scientific">Segetibacter aerophilus</name>
    <dbReference type="NCBI Taxonomy" id="670293"/>
    <lineage>
        <taxon>Bacteria</taxon>
        <taxon>Pseudomonadati</taxon>
        <taxon>Bacteroidota</taxon>
        <taxon>Chitinophagia</taxon>
        <taxon>Chitinophagales</taxon>
        <taxon>Chitinophagaceae</taxon>
        <taxon>Segetibacter</taxon>
    </lineage>
</organism>
<keyword evidence="2" id="KW-1185">Reference proteome</keyword>
<protein>
    <submittedName>
        <fullName evidence="1">Uncharacterized protein</fullName>
    </submittedName>
</protein>
<dbReference type="OrthoDB" id="9789109at2"/>
<gene>
    <name evidence="1" type="ORF">SAE01_18360</name>
</gene>
<evidence type="ECO:0000313" key="1">
    <source>
        <dbReference type="EMBL" id="GEO09340.1"/>
    </source>
</evidence>
<evidence type="ECO:0000313" key="2">
    <source>
        <dbReference type="Proteomes" id="UP000321513"/>
    </source>
</evidence>
<dbReference type="AlphaFoldDB" id="A0A512BBM9"/>
<dbReference type="InterPro" id="IPR007438">
    <property type="entry name" value="DUF488"/>
</dbReference>
<dbReference type="Proteomes" id="UP000321513">
    <property type="component" value="Unassembled WGS sequence"/>
</dbReference>
<dbReference type="Pfam" id="PF04343">
    <property type="entry name" value="DUF488"/>
    <property type="match status" value="1"/>
</dbReference>
<comment type="caution">
    <text evidence="1">The sequence shown here is derived from an EMBL/GenBank/DDBJ whole genome shotgun (WGS) entry which is preliminary data.</text>
</comment>
<name>A0A512BBM9_9BACT</name>
<accession>A0A512BBM9</accession>
<sequence>MVKCIEPKLGLLLKYHFWYFNRKQLYVSLPHINIGYEHLVELGGRRKLNKEFENTEWRHPAFRSYGDYLETEEFTEGLKNIPILRGLKL</sequence>